<evidence type="ECO:0000256" key="2">
    <source>
        <dbReference type="ARBA" id="ARBA00022898"/>
    </source>
</evidence>
<dbReference type="RefSeq" id="WP_043755255.1">
    <property type="nucleotide sequence ID" value="NZ_CP003811.1"/>
</dbReference>
<organism evidence="3 4">
    <name type="scientific">Methylobacterium oryzae CBMB20</name>
    <dbReference type="NCBI Taxonomy" id="693986"/>
    <lineage>
        <taxon>Bacteria</taxon>
        <taxon>Pseudomonadati</taxon>
        <taxon>Pseudomonadota</taxon>
        <taxon>Alphaproteobacteria</taxon>
        <taxon>Hyphomicrobiales</taxon>
        <taxon>Methylobacteriaceae</taxon>
        <taxon>Methylobacterium</taxon>
    </lineage>
</organism>
<dbReference type="PANTHER" id="PTHR43713:SF3">
    <property type="entry name" value="GLUTAMATE-1-SEMIALDEHYDE 2,1-AMINOMUTASE 1, CHLOROPLASTIC-RELATED"/>
    <property type="match status" value="1"/>
</dbReference>
<sequence>MSALLITLSATAATAVLALPRAAERLQLSRAKHRSLTGHARMARRVAGLIPHYAYSERAFFRSDEPDEAVALRREAGFARLSGRFRTRFARTRAETEAVRDGLSDLQFTGLYRVPFQYARHVRAQLGTGAFAASAEGVTVTDLDGNVFYDLAGSYGVNLFGVDFYRACLEEGATRVAALGPVLGPLHPVVSGNVARLKAISGLDEVSFHMSGTEAVMQAVRLARYHTGRRRIVRLCGAYHGWWGEVQPGIGNPVPTRDTLTLADMSERTLRVLATRRDVACVLVNPLQALHPNAGAPADSALVDSGRRASFDRAAYTKWLHDLRAVCSARGIVLILDEVFLGFRLARGGAQEYFGVRADMVTYGKTLGGGLPVGVLCGRADLMRRYRDDRPVDICFARGTFNAHPYVMGAMGAFLERLDTPAVAALYADLDATWDGRARRLNALLADADLPVRVANMSTVWTVLYTKPSRYNWMLQFYLRAEGLALSWVGTGRLIFSLAYDDAAFDAVATRFVAAAQAMRSDGWWEGGAPSDKAIRRSILREVAAVRLGRLGTRLGLRAPDHD</sequence>
<gene>
    <name evidence="3" type="ORF">MOC_0329</name>
</gene>
<keyword evidence="3" id="KW-0808">Transferase</keyword>
<dbReference type="Gene3D" id="3.40.640.10">
    <property type="entry name" value="Type I PLP-dependent aspartate aminotransferase-like (Major domain)"/>
    <property type="match status" value="1"/>
</dbReference>
<dbReference type="eggNOG" id="COG0001">
    <property type="taxonomic scope" value="Bacteria"/>
</dbReference>
<accession>A0A089Q0D8</accession>
<reference evidence="3 4" key="1">
    <citation type="journal article" date="2014" name="PLoS ONE">
        <title>Genome Information of Methylobacterium oryzae, a Plant-Probiotic Methylotroph in the Phyllosphere.</title>
        <authorList>
            <person name="Kwak M.J."/>
            <person name="Jeong H."/>
            <person name="Madhaiyan M."/>
            <person name="Lee Y."/>
            <person name="Sa T.M."/>
            <person name="Oh T.K."/>
            <person name="Kim J.F."/>
        </authorList>
    </citation>
    <scope>NUCLEOTIDE SEQUENCE [LARGE SCALE GENOMIC DNA]</scope>
    <source>
        <strain evidence="3 4">CBMB20</strain>
    </source>
</reference>
<keyword evidence="2" id="KW-0663">Pyridoxal phosphate</keyword>
<dbReference type="InterPro" id="IPR005814">
    <property type="entry name" value="Aminotrans_3"/>
</dbReference>
<dbReference type="InterPro" id="IPR049704">
    <property type="entry name" value="Aminotrans_3_PPA_site"/>
</dbReference>
<dbReference type="Pfam" id="PF00202">
    <property type="entry name" value="Aminotran_3"/>
    <property type="match status" value="2"/>
</dbReference>
<keyword evidence="4" id="KW-1185">Reference proteome</keyword>
<dbReference type="InterPro" id="IPR015424">
    <property type="entry name" value="PyrdxlP-dep_Trfase"/>
</dbReference>
<dbReference type="Gene3D" id="3.90.1150.10">
    <property type="entry name" value="Aspartate Aminotransferase, domain 1"/>
    <property type="match status" value="1"/>
</dbReference>
<proteinExistence type="predicted"/>
<evidence type="ECO:0000313" key="3">
    <source>
        <dbReference type="EMBL" id="AIQ88084.1"/>
    </source>
</evidence>
<protein>
    <submittedName>
        <fullName evidence="3">Aminotransferase class-III</fullName>
        <ecNumber evidence="3">5.4.3.8</ecNumber>
    </submittedName>
</protein>
<dbReference type="EC" id="5.4.3.8" evidence="3"/>
<dbReference type="EMBL" id="CP003811">
    <property type="protein sequence ID" value="AIQ88084.1"/>
    <property type="molecule type" value="Genomic_DNA"/>
</dbReference>
<keyword evidence="3" id="KW-0413">Isomerase</keyword>
<name>A0A089Q0D8_9HYPH</name>
<comment type="cofactor">
    <cofactor evidence="1">
        <name>pyridoxal 5'-phosphate</name>
        <dbReference type="ChEBI" id="CHEBI:597326"/>
    </cofactor>
</comment>
<dbReference type="STRING" id="693986.MOC_0329"/>
<dbReference type="InterPro" id="IPR015421">
    <property type="entry name" value="PyrdxlP-dep_Trfase_major"/>
</dbReference>
<dbReference type="Proteomes" id="UP000029492">
    <property type="component" value="Chromosome"/>
</dbReference>
<dbReference type="PROSITE" id="PS00600">
    <property type="entry name" value="AA_TRANSFER_CLASS_3"/>
    <property type="match status" value="1"/>
</dbReference>
<dbReference type="AlphaFoldDB" id="A0A089Q0D8"/>
<evidence type="ECO:0000256" key="1">
    <source>
        <dbReference type="ARBA" id="ARBA00001933"/>
    </source>
</evidence>
<keyword evidence="3" id="KW-0032">Aminotransferase</keyword>
<dbReference type="SUPFAM" id="SSF53383">
    <property type="entry name" value="PLP-dependent transferases"/>
    <property type="match status" value="1"/>
</dbReference>
<dbReference type="GO" id="GO:0030170">
    <property type="term" value="F:pyridoxal phosphate binding"/>
    <property type="evidence" value="ECO:0007669"/>
    <property type="project" value="InterPro"/>
</dbReference>
<dbReference type="HOGENOM" id="CLU_491502_0_0_5"/>
<evidence type="ECO:0000313" key="4">
    <source>
        <dbReference type="Proteomes" id="UP000029492"/>
    </source>
</evidence>
<dbReference type="GO" id="GO:0008483">
    <property type="term" value="F:transaminase activity"/>
    <property type="evidence" value="ECO:0007669"/>
    <property type="project" value="UniProtKB-KW"/>
</dbReference>
<dbReference type="KEGG" id="mor:MOC_0329"/>
<dbReference type="PANTHER" id="PTHR43713">
    <property type="entry name" value="GLUTAMATE-1-SEMIALDEHYDE 2,1-AMINOMUTASE"/>
    <property type="match status" value="1"/>
</dbReference>
<dbReference type="InterPro" id="IPR015422">
    <property type="entry name" value="PyrdxlP-dep_Trfase_small"/>
</dbReference>
<dbReference type="GO" id="GO:0042286">
    <property type="term" value="F:glutamate-1-semialdehyde 2,1-aminomutase activity"/>
    <property type="evidence" value="ECO:0007669"/>
    <property type="project" value="UniProtKB-EC"/>
</dbReference>